<dbReference type="Pfam" id="PF03484">
    <property type="entry name" value="B5"/>
    <property type="match status" value="1"/>
</dbReference>
<dbReference type="PANTHER" id="PTHR10947:SF0">
    <property type="entry name" value="PHENYLALANINE--TRNA LIGASE BETA SUBUNIT"/>
    <property type="match status" value="1"/>
</dbReference>
<keyword evidence="8 13" id="KW-0067">ATP-binding</keyword>
<evidence type="ECO:0000259" key="14">
    <source>
        <dbReference type="PROSITE" id="PS51447"/>
    </source>
</evidence>
<feature type="binding site" evidence="13">
    <location>
        <position position="353"/>
    </location>
    <ligand>
        <name>Mg(2+)</name>
        <dbReference type="ChEBI" id="CHEBI:18420"/>
        <note>shared with alpha subunit</note>
    </ligand>
</feature>
<reference evidence="16 17" key="1">
    <citation type="submission" date="2019-02" db="EMBL/GenBank/DDBJ databases">
        <title>Deep-cultivation of Planctomycetes and their phenomic and genomic characterization uncovers novel biology.</title>
        <authorList>
            <person name="Wiegand S."/>
            <person name="Jogler M."/>
            <person name="Boedeker C."/>
            <person name="Pinto D."/>
            <person name="Vollmers J."/>
            <person name="Rivas-Marin E."/>
            <person name="Kohn T."/>
            <person name="Peeters S.H."/>
            <person name="Heuer A."/>
            <person name="Rast P."/>
            <person name="Oberbeckmann S."/>
            <person name="Bunk B."/>
            <person name="Jeske O."/>
            <person name="Meyerdierks A."/>
            <person name="Storesund J.E."/>
            <person name="Kallscheuer N."/>
            <person name="Luecker S."/>
            <person name="Lage O.M."/>
            <person name="Pohl T."/>
            <person name="Merkel B.J."/>
            <person name="Hornburger P."/>
            <person name="Mueller R.-W."/>
            <person name="Bruemmer F."/>
            <person name="Labrenz M."/>
            <person name="Spormann A.M."/>
            <person name="Op Den Camp H."/>
            <person name="Overmann J."/>
            <person name="Amann R."/>
            <person name="Jetten M.S.M."/>
            <person name="Mascher T."/>
            <person name="Medema M.H."/>
            <person name="Devos D.P."/>
            <person name="Kaster A.-K."/>
            <person name="Ovreas L."/>
            <person name="Rohde M."/>
            <person name="Galperin M.Y."/>
            <person name="Jogler C."/>
        </authorList>
    </citation>
    <scope>NUCLEOTIDE SEQUENCE [LARGE SCALE GENOMIC DNA]</scope>
    <source>
        <strain evidence="16 17">CA54</strain>
    </source>
</reference>
<evidence type="ECO:0000256" key="12">
    <source>
        <dbReference type="ARBA" id="ARBA00049255"/>
    </source>
</evidence>
<dbReference type="Pfam" id="PF17759">
    <property type="entry name" value="tRNA_synthFbeta"/>
    <property type="match status" value="1"/>
</dbReference>
<dbReference type="InterPro" id="IPR005147">
    <property type="entry name" value="tRNA_synthase_B5-dom"/>
</dbReference>
<dbReference type="GO" id="GO:0009328">
    <property type="term" value="C:phenylalanine-tRNA ligase complex"/>
    <property type="evidence" value="ECO:0007669"/>
    <property type="project" value="TreeGrafter"/>
</dbReference>
<evidence type="ECO:0000256" key="10">
    <source>
        <dbReference type="ARBA" id="ARBA00022917"/>
    </source>
</evidence>
<dbReference type="SMART" id="SM00896">
    <property type="entry name" value="FDX-ACB"/>
    <property type="match status" value="1"/>
</dbReference>
<evidence type="ECO:0000256" key="8">
    <source>
        <dbReference type="ARBA" id="ARBA00022840"/>
    </source>
</evidence>
<dbReference type="Proteomes" id="UP000320735">
    <property type="component" value="Unassembled WGS sequence"/>
</dbReference>
<dbReference type="GO" id="GO:0006432">
    <property type="term" value="P:phenylalanyl-tRNA aminoacylation"/>
    <property type="evidence" value="ECO:0007669"/>
    <property type="project" value="UniProtKB-UniRule"/>
</dbReference>
<evidence type="ECO:0000256" key="13">
    <source>
        <dbReference type="HAMAP-Rule" id="MF_00283"/>
    </source>
</evidence>
<dbReference type="FunFam" id="3.30.56.10:FF:000002">
    <property type="entry name" value="Phenylalanine--tRNA ligase beta subunit"/>
    <property type="match status" value="1"/>
</dbReference>
<feature type="domain" description="FDX-ACB" evidence="14">
    <location>
        <begin position="579"/>
        <end position="672"/>
    </location>
</feature>
<dbReference type="SUPFAM" id="SSF46955">
    <property type="entry name" value="Putative DNA-binding domain"/>
    <property type="match status" value="2"/>
</dbReference>
<keyword evidence="10 13" id="KW-0648">Protein biosynthesis</keyword>
<dbReference type="InterPro" id="IPR005121">
    <property type="entry name" value="Fdx_antiC-bd"/>
</dbReference>
<dbReference type="InterPro" id="IPR041616">
    <property type="entry name" value="PheRS_beta_core"/>
</dbReference>
<dbReference type="SMART" id="SM00874">
    <property type="entry name" value="B5"/>
    <property type="match status" value="1"/>
</dbReference>
<dbReference type="GO" id="GO:0005524">
    <property type="term" value="F:ATP binding"/>
    <property type="evidence" value="ECO:0007669"/>
    <property type="project" value="UniProtKB-UniRule"/>
</dbReference>
<dbReference type="FunFam" id="3.50.40.10:FF:000001">
    <property type="entry name" value="Phenylalanine--tRNA ligase beta subunit"/>
    <property type="match status" value="1"/>
</dbReference>
<gene>
    <name evidence="13 16" type="primary">pheT</name>
    <name evidence="16" type="ORF">CA54_57250</name>
</gene>
<comment type="cofactor">
    <cofactor evidence="13">
        <name>Mg(2+)</name>
        <dbReference type="ChEBI" id="CHEBI:18420"/>
    </cofactor>
    <text evidence="13">Binds 2 magnesium ions per tetramer.</text>
</comment>
<dbReference type="OrthoDB" id="9805455at2"/>
<dbReference type="SMART" id="SM00873">
    <property type="entry name" value="B3_4"/>
    <property type="match status" value="1"/>
</dbReference>
<keyword evidence="5 13" id="KW-0436">Ligase</keyword>
<dbReference type="Gene3D" id="3.30.930.10">
    <property type="entry name" value="Bira Bifunctional Protein, Domain 2"/>
    <property type="match status" value="1"/>
</dbReference>
<dbReference type="InterPro" id="IPR005146">
    <property type="entry name" value="B3/B4_tRNA-bd"/>
</dbReference>
<dbReference type="RefSeq" id="WP_146374097.1">
    <property type="nucleotide sequence ID" value="NZ_SJPP01000003.1"/>
</dbReference>
<dbReference type="SUPFAM" id="SSF55681">
    <property type="entry name" value="Class II aaRS and biotin synthetases"/>
    <property type="match status" value="1"/>
</dbReference>
<evidence type="ECO:0000313" key="16">
    <source>
        <dbReference type="EMBL" id="TWU07319.1"/>
    </source>
</evidence>
<dbReference type="Pfam" id="PF03147">
    <property type="entry name" value="FDX-ACB"/>
    <property type="match status" value="1"/>
</dbReference>
<dbReference type="HAMAP" id="MF_00283">
    <property type="entry name" value="Phe_tRNA_synth_beta1"/>
    <property type="match status" value="1"/>
</dbReference>
<keyword evidence="7 13" id="KW-0547">Nucleotide-binding</keyword>
<evidence type="ECO:0000256" key="3">
    <source>
        <dbReference type="ARBA" id="ARBA00011209"/>
    </source>
</evidence>
<dbReference type="PANTHER" id="PTHR10947">
    <property type="entry name" value="PHENYLALANYL-TRNA SYNTHETASE BETA CHAIN AND LEUCINE-RICH REPEAT-CONTAINING PROTEIN 47"/>
    <property type="match status" value="1"/>
</dbReference>
<dbReference type="Gene3D" id="3.50.40.10">
    <property type="entry name" value="Phenylalanyl-trna Synthetase, Chain B, domain 3"/>
    <property type="match status" value="1"/>
</dbReference>
<comment type="caution">
    <text evidence="16">The sequence shown here is derived from an EMBL/GenBank/DDBJ whole genome shotgun (WGS) entry which is preliminary data.</text>
</comment>
<evidence type="ECO:0000256" key="5">
    <source>
        <dbReference type="ARBA" id="ARBA00022598"/>
    </source>
</evidence>
<dbReference type="GO" id="GO:0004826">
    <property type="term" value="F:phenylalanine-tRNA ligase activity"/>
    <property type="evidence" value="ECO:0007669"/>
    <property type="project" value="UniProtKB-UniRule"/>
</dbReference>
<dbReference type="SUPFAM" id="SSF56037">
    <property type="entry name" value="PheT/TilS domain"/>
    <property type="match status" value="1"/>
</dbReference>
<keyword evidence="17" id="KW-1185">Reference proteome</keyword>
<dbReference type="InterPro" id="IPR004532">
    <property type="entry name" value="Phe-tRNA-ligase_IIc_bsu_bact"/>
</dbReference>
<sequence length="673" mass="74422">MIVSWNWLKEYVPLEMSADDLTDKLTLSGLNLEGTEAFPDDLGIDLEVTSNRPDCLGHLGVAREIAALYDKPITIPDAQPSESAAKTAEATSVEIECDDLCPQYIARVVRGVKVAESPDWLKSRLETLGIRPINNIVDISNYVLMECGQPLHTFDMDKLHEGRIVVRRAQPGEKLTAIDQRDYELQPEMCVIADADRPVAIAGVMGGLETEISAATTNVLIEVADFRPLSIRNTARVLNLHSDSSYRFERGVDPHGMDWASRRCAELILELAGGELLEGAVVAGAGRTPNSDPVELRFAQISRILGIDVEPNEVVRILTDLGLELQGEASAASCRFVPPSWRRDLTREIDLIEEVARIYGYEQIPEDVLVPLTASSKRVFDRVADRVHNALNGNGYFESITMTFVDDDLLGLFRPTGDGEPLRVEHSSRKRENILRQSLIPSLLQSRRENEKRGTFNARLYEISNVYLAASPGDRSGEPTRLSLVSGDSFFDVKGIVELLAKAVNHQSLVEVRPCELPSFAAGRGCEVLLNGQLWGWLGEIAADIKDKLNLRDDVTVAELDFGMLDRTADLTPQFVPTPQYPSSDRDLNFILDDATTWQQVAQTVKAAAGPLLEDLRFDSQFRGKQIPTGKKSYLLTARYRAADRTLTAEEVDVSQQAVIAACREQLGAELRG</sequence>
<evidence type="ECO:0000259" key="15">
    <source>
        <dbReference type="PROSITE" id="PS51483"/>
    </source>
</evidence>
<evidence type="ECO:0000256" key="9">
    <source>
        <dbReference type="ARBA" id="ARBA00022842"/>
    </source>
</evidence>
<evidence type="ECO:0000256" key="1">
    <source>
        <dbReference type="ARBA" id="ARBA00004496"/>
    </source>
</evidence>
<dbReference type="GO" id="GO:0003723">
    <property type="term" value="F:RNA binding"/>
    <property type="evidence" value="ECO:0007669"/>
    <property type="project" value="InterPro"/>
</dbReference>
<feature type="binding site" evidence="13">
    <location>
        <position position="354"/>
    </location>
    <ligand>
        <name>Mg(2+)</name>
        <dbReference type="ChEBI" id="CHEBI:18420"/>
        <note>shared with alpha subunit</note>
    </ligand>
</feature>
<dbReference type="NCBIfam" id="TIGR00472">
    <property type="entry name" value="pheT_bact"/>
    <property type="match status" value="1"/>
</dbReference>
<dbReference type="PROSITE" id="PS51483">
    <property type="entry name" value="B5"/>
    <property type="match status" value="1"/>
</dbReference>
<keyword evidence="4 13" id="KW-0963">Cytoplasm</keyword>
<dbReference type="InterPro" id="IPR009061">
    <property type="entry name" value="DNA-bd_dom_put_sf"/>
</dbReference>
<dbReference type="InterPro" id="IPR045864">
    <property type="entry name" value="aa-tRNA-synth_II/BPL/LPL"/>
</dbReference>
<dbReference type="InterPro" id="IPR045060">
    <property type="entry name" value="Phe-tRNA-ligase_IIc_bsu"/>
</dbReference>
<dbReference type="EMBL" id="SJPP01000003">
    <property type="protein sequence ID" value="TWU07319.1"/>
    <property type="molecule type" value="Genomic_DNA"/>
</dbReference>
<dbReference type="GO" id="GO:0000287">
    <property type="term" value="F:magnesium ion binding"/>
    <property type="evidence" value="ECO:0007669"/>
    <property type="project" value="UniProtKB-UniRule"/>
</dbReference>
<dbReference type="InterPro" id="IPR036690">
    <property type="entry name" value="Fdx_antiC-bd_sf"/>
</dbReference>
<comment type="subunit">
    <text evidence="3 13">Tetramer of two alpha and two beta subunits.</text>
</comment>
<feature type="binding site" evidence="13">
    <location>
        <position position="350"/>
    </location>
    <ligand>
        <name>Mg(2+)</name>
        <dbReference type="ChEBI" id="CHEBI:18420"/>
        <note>shared with alpha subunit</note>
    </ligand>
</feature>
<dbReference type="SUPFAM" id="SSF54991">
    <property type="entry name" value="Anticodon-binding domain of PheRS"/>
    <property type="match status" value="1"/>
</dbReference>
<dbReference type="Pfam" id="PF03483">
    <property type="entry name" value="B3_4"/>
    <property type="match status" value="1"/>
</dbReference>
<comment type="catalytic activity">
    <reaction evidence="12 13">
        <text>tRNA(Phe) + L-phenylalanine + ATP = L-phenylalanyl-tRNA(Phe) + AMP + diphosphate + H(+)</text>
        <dbReference type="Rhea" id="RHEA:19413"/>
        <dbReference type="Rhea" id="RHEA-COMP:9668"/>
        <dbReference type="Rhea" id="RHEA-COMP:9699"/>
        <dbReference type="ChEBI" id="CHEBI:15378"/>
        <dbReference type="ChEBI" id="CHEBI:30616"/>
        <dbReference type="ChEBI" id="CHEBI:33019"/>
        <dbReference type="ChEBI" id="CHEBI:58095"/>
        <dbReference type="ChEBI" id="CHEBI:78442"/>
        <dbReference type="ChEBI" id="CHEBI:78531"/>
        <dbReference type="ChEBI" id="CHEBI:456215"/>
        <dbReference type="EC" id="6.1.1.20"/>
    </reaction>
</comment>
<evidence type="ECO:0000256" key="11">
    <source>
        <dbReference type="ARBA" id="ARBA00023146"/>
    </source>
</evidence>
<dbReference type="AlphaFoldDB" id="A0A5C6B7P9"/>
<dbReference type="Gene3D" id="3.30.70.380">
    <property type="entry name" value="Ferrodoxin-fold anticodon-binding domain"/>
    <property type="match status" value="1"/>
</dbReference>
<dbReference type="FunFam" id="3.30.56.10:FF:000001">
    <property type="entry name" value="Phenylalanine--tRNA ligase beta subunit"/>
    <property type="match status" value="1"/>
</dbReference>
<evidence type="ECO:0000313" key="17">
    <source>
        <dbReference type="Proteomes" id="UP000320735"/>
    </source>
</evidence>
<evidence type="ECO:0000256" key="7">
    <source>
        <dbReference type="ARBA" id="ARBA00022741"/>
    </source>
</evidence>
<name>A0A5C6B7P9_9PLAN</name>
<dbReference type="InterPro" id="IPR020825">
    <property type="entry name" value="Phe-tRNA_synthase-like_B3/B4"/>
</dbReference>
<dbReference type="Gene3D" id="3.30.56.10">
    <property type="match status" value="2"/>
</dbReference>
<comment type="similarity">
    <text evidence="2 13">Belongs to the phenylalanyl-tRNA synthetase beta subunit family. Type 1 subfamily.</text>
</comment>
<accession>A0A5C6B7P9</accession>
<keyword evidence="11 13" id="KW-0030">Aminoacyl-tRNA synthetase</keyword>
<feature type="binding site" evidence="13">
    <location>
        <position position="344"/>
    </location>
    <ligand>
        <name>Mg(2+)</name>
        <dbReference type="ChEBI" id="CHEBI:18420"/>
        <note>shared with alpha subunit</note>
    </ligand>
</feature>
<dbReference type="EC" id="6.1.1.20" evidence="13"/>
<evidence type="ECO:0000256" key="2">
    <source>
        <dbReference type="ARBA" id="ARBA00008653"/>
    </source>
</evidence>
<proteinExistence type="inferred from homology"/>
<evidence type="ECO:0000256" key="4">
    <source>
        <dbReference type="ARBA" id="ARBA00022490"/>
    </source>
</evidence>
<keyword evidence="6 13" id="KW-0479">Metal-binding</keyword>
<evidence type="ECO:0000256" key="6">
    <source>
        <dbReference type="ARBA" id="ARBA00022723"/>
    </source>
</evidence>
<protein>
    <recommendedName>
        <fullName evidence="13">Phenylalanine--tRNA ligase beta subunit</fullName>
        <ecNumber evidence="13">6.1.1.20</ecNumber>
    </recommendedName>
    <alternativeName>
        <fullName evidence="13">Phenylalanyl-tRNA synthetase beta subunit</fullName>
        <shortName evidence="13">PheRS</shortName>
    </alternativeName>
</protein>
<feature type="domain" description="B5" evidence="15">
    <location>
        <begin position="289"/>
        <end position="366"/>
    </location>
</feature>
<dbReference type="PROSITE" id="PS51447">
    <property type="entry name" value="FDX_ACB"/>
    <property type="match status" value="1"/>
</dbReference>
<keyword evidence="9 13" id="KW-0460">Magnesium</keyword>
<organism evidence="16 17">
    <name type="scientific">Symmachiella macrocystis</name>
    <dbReference type="NCBI Taxonomy" id="2527985"/>
    <lineage>
        <taxon>Bacteria</taxon>
        <taxon>Pseudomonadati</taxon>
        <taxon>Planctomycetota</taxon>
        <taxon>Planctomycetia</taxon>
        <taxon>Planctomycetales</taxon>
        <taxon>Planctomycetaceae</taxon>
        <taxon>Symmachiella</taxon>
    </lineage>
</organism>
<comment type="subcellular location">
    <subcellularLocation>
        <location evidence="1 13">Cytoplasm</location>
    </subcellularLocation>
</comment>